<gene>
    <name evidence="7" type="primary">mtnN</name>
    <name evidence="7" type="ORF">GCM10023352_13600</name>
</gene>
<dbReference type="InterPro" id="IPR010049">
    <property type="entry name" value="MTA_SAH_Nsdase"/>
</dbReference>
<dbReference type="EC" id="3.2.2.9" evidence="2"/>
<feature type="domain" description="Nucleoside phosphorylase" evidence="6">
    <location>
        <begin position="13"/>
        <end position="243"/>
    </location>
</feature>
<name>A0ABP9BKJ9_9MICC</name>
<accession>A0ABP9BKJ9</accession>
<dbReference type="CDD" id="cd09008">
    <property type="entry name" value="MTAN"/>
    <property type="match status" value="1"/>
</dbReference>
<dbReference type="RefSeq" id="WP_345445936.1">
    <property type="nucleotide sequence ID" value="NZ_BAABKP010000002.1"/>
</dbReference>
<organism evidence="7 8">
    <name type="scientific">Rothia endophytica</name>
    <dbReference type="NCBI Taxonomy" id="1324766"/>
    <lineage>
        <taxon>Bacteria</taxon>
        <taxon>Bacillati</taxon>
        <taxon>Actinomycetota</taxon>
        <taxon>Actinomycetes</taxon>
        <taxon>Micrococcales</taxon>
        <taxon>Micrococcaceae</taxon>
        <taxon>Rothia</taxon>
    </lineage>
</organism>
<comment type="pathway">
    <text evidence="1">Amino-acid biosynthesis; L-methionine biosynthesis via salvage pathway; S-methyl-5-thio-alpha-D-ribose 1-phosphate from S-methyl-5'-thioadenosine (hydrolase route): step 1/2.</text>
</comment>
<evidence type="ECO:0000256" key="5">
    <source>
        <dbReference type="ARBA" id="ARBA00023167"/>
    </source>
</evidence>
<keyword evidence="3" id="KW-0028">Amino-acid biosynthesis</keyword>
<reference evidence="8" key="1">
    <citation type="journal article" date="2019" name="Int. J. Syst. Evol. Microbiol.">
        <title>The Global Catalogue of Microorganisms (GCM) 10K type strain sequencing project: providing services to taxonomists for standard genome sequencing and annotation.</title>
        <authorList>
            <consortium name="The Broad Institute Genomics Platform"/>
            <consortium name="The Broad Institute Genome Sequencing Center for Infectious Disease"/>
            <person name="Wu L."/>
            <person name="Ma J."/>
        </authorList>
    </citation>
    <scope>NUCLEOTIDE SEQUENCE [LARGE SCALE GENOMIC DNA]</scope>
    <source>
        <strain evidence="8">JCM 18541</strain>
    </source>
</reference>
<sequence>MNSLLPQEFATAVIVQVAMDEEAAPFLELTEPAADDFGVGVAQFYPRTLNTAGTTQPVLLVRSKIGLVNAATALTTALGLVSHPAAVLSAGTAGGLHTSINVGDIVIGADYTYTDADATAFGYEYGQVPGMPARYQASESLLEQARAAAQVYTGEGQVRYGTMLAGGSFVTAHNVKDTREIFPEALSTDMETTALAQICVSRDLPFISVRGVSDLCGPAADQDFHMDAPIVAARSAQLVTALINTPA</sequence>
<dbReference type="EMBL" id="BAABKP010000002">
    <property type="protein sequence ID" value="GAA4795630.1"/>
    <property type="molecule type" value="Genomic_DNA"/>
</dbReference>
<evidence type="ECO:0000256" key="1">
    <source>
        <dbReference type="ARBA" id="ARBA00004945"/>
    </source>
</evidence>
<keyword evidence="8" id="KW-1185">Reference proteome</keyword>
<dbReference type="Pfam" id="PF01048">
    <property type="entry name" value="PNP_UDP_1"/>
    <property type="match status" value="1"/>
</dbReference>
<evidence type="ECO:0000313" key="8">
    <source>
        <dbReference type="Proteomes" id="UP001500187"/>
    </source>
</evidence>
<keyword evidence="4" id="KW-0378">Hydrolase</keyword>
<evidence type="ECO:0000259" key="6">
    <source>
        <dbReference type="Pfam" id="PF01048"/>
    </source>
</evidence>
<evidence type="ECO:0000313" key="7">
    <source>
        <dbReference type="EMBL" id="GAA4795630.1"/>
    </source>
</evidence>
<dbReference type="InterPro" id="IPR035994">
    <property type="entry name" value="Nucleoside_phosphorylase_sf"/>
</dbReference>
<comment type="caution">
    <text evidence="7">The sequence shown here is derived from an EMBL/GenBank/DDBJ whole genome shotgun (WGS) entry which is preliminary data.</text>
</comment>
<dbReference type="Gene3D" id="3.40.50.1580">
    <property type="entry name" value="Nucleoside phosphorylase domain"/>
    <property type="match status" value="1"/>
</dbReference>
<dbReference type="PANTHER" id="PTHR46832:SF1">
    <property type="entry name" value="5'-METHYLTHIOADENOSINE_S-ADENOSYLHOMOCYSTEINE NUCLEOSIDASE"/>
    <property type="match status" value="1"/>
</dbReference>
<dbReference type="Proteomes" id="UP001500187">
    <property type="component" value="Unassembled WGS sequence"/>
</dbReference>
<dbReference type="InterPro" id="IPR000845">
    <property type="entry name" value="Nucleoside_phosphorylase_d"/>
</dbReference>
<evidence type="ECO:0000256" key="3">
    <source>
        <dbReference type="ARBA" id="ARBA00022605"/>
    </source>
</evidence>
<evidence type="ECO:0000256" key="2">
    <source>
        <dbReference type="ARBA" id="ARBA00011974"/>
    </source>
</evidence>
<dbReference type="NCBIfam" id="TIGR01704">
    <property type="entry name" value="MTA_SAH-Nsdase"/>
    <property type="match status" value="1"/>
</dbReference>
<dbReference type="SUPFAM" id="SSF53167">
    <property type="entry name" value="Purine and uridine phosphorylases"/>
    <property type="match status" value="1"/>
</dbReference>
<protein>
    <recommendedName>
        <fullName evidence="2">adenosylhomocysteine nucleosidase</fullName>
        <ecNumber evidence="2">3.2.2.9</ecNumber>
    </recommendedName>
</protein>
<proteinExistence type="predicted"/>
<evidence type="ECO:0000256" key="4">
    <source>
        <dbReference type="ARBA" id="ARBA00022801"/>
    </source>
</evidence>
<dbReference type="PANTHER" id="PTHR46832">
    <property type="entry name" value="5'-METHYLTHIOADENOSINE/S-ADENOSYLHOMOCYSTEINE NUCLEOSIDASE"/>
    <property type="match status" value="1"/>
</dbReference>
<keyword evidence="5" id="KW-0486">Methionine biosynthesis</keyword>